<keyword evidence="8" id="KW-1185">Reference proteome</keyword>
<keyword evidence="3 7" id="KW-0378">Hydrolase</keyword>
<evidence type="ECO:0000256" key="3">
    <source>
        <dbReference type="ARBA" id="ARBA00022801"/>
    </source>
</evidence>
<evidence type="ECO:0000259" key="6">
    <source>
        <dbReference type="Pfam" id="PF16188"/>
    </source>
</evidence>
<dbReference type="Pfam" id="PF16189">
    <property type="entry name" value="Creatinase_N_2"/>
    <property type="match status" value="1"/>
</dbReference>
<evidence type="ECO:0000313" key="8">
    <source>
        <dbReference type="Proteomes" id="UP001357733"/>
    </source>
</evidence>
<dbReference type="PANTHER" id="PTHR43763">
    <property type="entry name" value="XAA-PRO AMINOPEPTIDASE 1"/>
    <property type="match status" value="1"/>
</dbReference>
<dbReference type="RefSeq" id="WP_324619651.1">
    <property type="nucleotide sequence ID" value="NZ_JAYKOT010000003.1"/>
</dbReference>
<sequence length="592" mass="68014">MNSINDRVKKLRKLMAERDLEAYIVLTSDPHQSEYIADHFKTREFISGFTGSSGFVCVTKDKAILWTDGRYFIQANYELQDSEFKLYKLGVEGFPSLIEFLKEEVPARSKIGLDGENVSYSLYRDLIEKLDDRLFMTEEDLIDKIWEDRPSLPSEKVFYHDIKYTGINPKDRINKVREEMKNKGADYYLVTALDEIAYILCLRGNDIDYNPVFLSYVLIDKEKAYLYIDQTKVDDEIRSILNDNGVCVKAYDEIFKDLEQLSGKELLIFDPSTANEKIISKTNQVRRLKETSIIKKFKAIKNETEIENQKNAYIKDGVALVKFLNWIETGVKTGTINEWIASEKLLEFRKQGSDFIEPSFETISAYGSNAAMPHYAPSKFKHSKLTTGNFYLVDSGGQYLDGTTDITRTISLGKLTETMKKHYTLTLKSHIGLASAVWKKGQTGYFLDAFARAPLYKYMIDFNHGTGHGVGYFLNVHEGPQNISYRYSPVAIEPGMVTSIEPGIYIEGSHGIRIENIALCVEKGKNEFGEFLEFEMLSYVPLDTRPVITEMLTDEELDWLNDYNKTTYEKLSPYLTGNDLKYLEESTKKLER</sequence>
<feature type="domain" description="Peptidase M24" evidence="4">
    <location>
        <begin position="310"/>
        <end position="520"/>
    </location>
</feature>
<feature type="domain" description="Creatinase N-terminal" evidence="5">
    <location>
        <begin position="7"/>
        <end position="143"/>
    </location>
</feature>
<name>A0AAW9MX26_9FIRM</name>
<dbReference type="InterPro" id="IPR050422">
    <property type="entry name" value="X-Pro_aminopeptidase_P"/>
</dbReference>
<dbReference type="InterPro" id="IPR033740">
    <property type="entry name" value="Pept_M24B"/>
</dbReference>
<dbReference type="AlphaFoldDB" id="A0AAW9MX26"/>
<dbReference type="InterPro" id="IPR032416">
    <property type="entry name" value="Peptidase_M24_C"/>
</dbReference>
<protein>
    <submittedName>
        <fullName evidence="7">Aminopeptidase P family protein</fullName>
        <ecNumber evidence="7">3.4.11.-</ecNumber>
    </submittedName>
</protein>
<dbReference type="GO" id="GO:0005737">
    <property type="term" value="C:cytoplasm"/>
    <property type="evidence" value="ECO:0007669"/>
    <property type="project" value="UniProtKB-ARBA"/>
</dbReference>
<evidence type="ECO:0000256" key="1">
    <source>
        <dbReference type="ARBA" id="ARBA00008766"/>
    </source>
</evidence>
<evidence type="ECO:0000259" key="4">
    <source>
        <dbReference type="Pfam" id="PF00557"/>
    </source>
</evidence>
<dbReference type="Proteomes" id="UP001357733">
    <property type="component" value="Unassembled WGS sequence"/>
</dbReference>
<evidence type="ECO:0000313" key="7">
    <source>
        <dbReference type="EMBL" id="MEB3429463.1"/>
    </source>
</evidence>
<dbReference type="FunFam" id="3.40.350.10:FF:000003">
    <property type="entry name" value="Xaa-pro aminopeptidase P"/>
    <property type="match status" value="1"/>
</dbReference>
<comment type="similarity">
    <text evidence="1">Belongs to the peptidase M24B family.</text>
</comment>
<dbReference type="InterPro" id="IPR000994">
    <property type="entry name" value="Pept_M24"/>
</dbReference>
<dbReference type="EC" id="3.4.11.-" evidence="7"/>
<organism evidence="7 8">
    <name type="scientific">Citroniella saccharovorans</name>
    <dbReference type="NCBI Taxonomy" id="2053367"/>
    <lineage>
        <taxon>Bacteria</taxon>
        <taxon>Bacillati</taxon>
        <taxon>Bacillota</taxon>
        <taxon>Tissierellia</taxon>
        <taxon>Tissierellales</taxon>
        <taxon>Peptoniphilaceae</taxon>
        <taxon>Citroniella</taxon>
    </lineage>
</organism>
<dbReference type="Gene3D" id="3.90.230.10">
    <property type="entry name" value="Creatinase/methionine aminopeptidase superfamily"/>
    <property type="match status" value="1"/>
</dbReference>
<dbReference type="GO" id="GO:0046872">
    <property type="term" value="F:metal ion binding"/>
    <property type="evidence" value="ECO:0007669"/>
    <property type="project" value="UniProtKB-KW"/>
</dbReference>
<dbReference type="Pfam" id="PF01321">
    <property type="entry name" value="Creatinase_N"/>
    <property type="match status" value="1"/>
</dbReference>
<gene>
    <name evidence="7" type="ORF">VLK81_05465</name>
</gene>
<dbReference type="InterPro" id="IPR036005">
    <property type="entry name" value="Creatinase/aminopeptidase-like"/>
</dbReference>
<dbReference type="GO" id="GO:0070006">
    <property type="term" value="F:metalloaminopeptidase activity"/>
    <property type="evidence" value="ECO:0007669"/>
    <property type="project" value="InterPro"/>
</dbReference>
<feature type="domain" description="Peptidase M24 C-terminal" evidence="6">
    <location>
        <begin position="530"/>
        <end position="590"/>
    </location>
</feature>
<dbReference type="InterPro" id="IPR000587">
    <property type="entry name" value="Creatinase_N"/>
</dbReference>
<dbReference type="Pfam" id="PF16188">
    <property type="entry name" value="Peptidase_M24_C"/>
    <property type="match status" value="1"/>
</dbReference>
<dbReference type="Gene3D" id="3.40.350.10">
    <property type="entry name" value="Creatinase/prolidase N-terminal domain"/>
    <property type="match status" value="2"/>
</dbReference>
<dbReference type="CDD" id="cd01085">
    <property type="entry name" value="APP"/>
    <property type="match status" value="1"/>
</dbReference>
<keyword evidence="7" id="KW-0031">Aminopeptidase</keyword>
<dbReference type="EMBL" id="JAYKOT010000003">
    <property type="protein sequence ID" value="MEB3429463.1"/>
    <property type="molecule type" value="Genomic_DNA"/>
</dbReference>
<dbReference type="InterPro" id="IPR029149">
    <property type="entry name" value="Creatin/AminoP/Spt16_N"/>
</dbReference>
<keyword evidence="2" id="KW-0479">Metal-binding</keyword>
<dbReference type="FunFam" id="3.90.230.10:FF:000009">
    <property type="entry name" value="xaa-Pro aminopeptidase 2"/>
    <property type="match status" value="1"/>
</dbReference>
<proteinExistence type="inferred from homology"/>
<keyword evidence="7" id="KW-0645">Protease</keyword>
<evidence type="ECO:0000256" key="2">
    <source>
        <dbReference type="ARBA" id="ARBA00022723"/>
    </source>
</evidence>
<dbReference type="SUPFAM" id="SSF53092">
    <property type="entry name" value="Creatinase/prolidase N-terminal domain"/>
    <property type="match status" value="1"/>
</dbReference>
<dbReference type="PANTHER" id="PTHR43763:SF6">
    <property type="entry name" value="XAA-PRO AMINOPEPTIDASE 1"/>
    <property type="match status" value="1"/>
</dbReference>
<comment type="caution">
    <text evidence="7">The sequence shown here is derived from an EMBL/GenBank/DDBJ whole genome shotgun (WGS) entry which is preliminary data.</text>
</comment>
<dbReference type="SUPFAM" id="SSF55920">
    <property type="entry name" value="Creatinase/aminopeptidase"/>
    <property type="match status" value="1"/>
</dbReference>
<dbReference type="Pfam" id="PF00557">
    <property type="entry name" value="Peptidase_M24"/>
    <property type="match status" value="1"/>
</dbReference>
<evidence type="ECO:0000259" key="5">
    <source>
        <dbReference type="Pfam" id="PF01321"/>
    </source>
</evidence>
<reference evidence="7 8" key="1">
    <citation type="submission" date="2024-01" db="EMBL/GenBank/DDBJ databases">
        <title>Complete genome sequence of Citroniella saccharovorans strain M6.X9, isolated from human fecal sample.</title>
        <authorList>
            <person name="Cheng G."/>
            <person name="Westerholm M."/>
            <person name="Schnurer A."/>
        </authorList>
    </citation>
    <scope>NUCLEOTIDE SEQUENCE [LARGE SCALE GENOMIC DNA]</scope>
    <source>
        <strain evidence="7 8">DSM 29873</strain>
    </source>
</reference>
<accession>A0AAW9MX26</accession>